<feature type="transmembrane region" description="Helical" evidence="8">
    <location>
        <begin position="144"/>
        <end position="167"/>
    </location>
</feature>
<feature type="transmembrane region" description="Helical" evidence="8">
    <location>
        <begin position="257"/>
        <end position="276"/>
    </location>
</feature>
<evidence type="ECO:0000256" key="6">
    <source>
        <dbReference type="ARBA" id="ARBA00022989"/>
    </source>
</evidence>
<feature type="transmembrane region" description="Helical" evidence="8">
    <location>
        <begin position="327"/>
        <end position="350"/>
    </location>
</feature>
<reference evidence="10" key="1">
    <citation type="journal article" date="2016" name="Proc. Natl. Acad. Sci. U.S.A.">
        <title>Lipid metabolic changes in an early divergent fungus govern the establishment of a mutualistic symbiosis with endobacteria.</title>
        <authorList>
            <person name="Lastovetsky O.A."/>
            <person name="Gaspar M.L."/>
            <person name="Mondo S.J."/>
            <person name="LaButti K.M."/>
            <person name="Sandor L."/>
            <person name="Grigoriev I.V."/>
            <person name="Henry S.A."/>
            <person name="Pawlowska T.E."/>
        </authorList>
    </citation>
    <scope>NUCLEOTIDE SEQUENCE [LARGE SCALE GENOMIC DNA]</scope>
    <source>
        <strain evidence="10">ATCC 52814</strain>
    </source>
</reference>
<accession>A0A1X0QXE8</accession>
<evidence type="ECO:0000256" key="5">
    <source>
        <dbReference type="ARBA" id="ARBA00022970"/>
    </source>
</evidence>
<keyword evidence="7 8" id="KW-0472">Membrane</keyword>
<name>A0A1X0QXE8_RHIZD</name>
<dbReference type="PANTHER" id="PTHR22950:SF458">
    <property type="entry name" value="SODIUM-COUPLED NEUTRAL AMINO ACID TRANSPORTER 11-RELATED"/>
    <property type="match status" value="1"/>
</dbReference>
<protein>
    <recommendedName>
        <fullName evidence="9">Amino acid transporter transmembrane domain-containing protein</fullName>
    </recommendedName>
</protein>
<proteinExistence type="inferred from homology"/>
<evidence type="ECO:0000256" key="2">
    <source>
        <dbReference type="ARBA" id="ARBA00008066"/>
    </source>
</evidence>
<evidence type="ECO:0000313" key="10">
    <source>
        <dbReference type="EMBL" id="ORE04378.1"/>
    </source>
</evidence>
<feature type="transmembrane region" description="Helical" evidence="8">
    <location>
        <begin position="100"/>
        <end position="123"/>
    </location>
</feature>
<dbReference type="GO" id="GO:0015179">
    <property type="term" value="F:L-amino acid transmembrane transporter activity"/>
    <property type="evidence" value="ECO:0007669"/>
    <property type="project" value="TreeGrafter"/>
</dbReference>
<keyword evidence="6 8" id="KW-1133">Transmembrane helix</keyword>
<dbReference type="GO" id="GO:0016020">
    <property type="term" value="C:membrane"/>
    <property type="evidence" value="ECO:0007669"/>
    <property type="project" value="UniProtKB-SubCell"/>
</dbReference>
<keyword evidence="4 8" id="KW-0812">Transmembrane</keyword>
<organism evidence="10">
    <name type="scientific">Rhizopus microsporus var. microsporus</name>
    <dbReference type="NCBI Taxonomy" id="86635"/>
    <lineage>
        <taxon>Eukaryota</taxon>
        <taxon>Fungi</taxon>
        <taxon>Fungi incertae sedis</taxon>
        <taxon>Mucoromycota</taxon>
        <taxon>Mucoromycotina</taxon>
        <taxon>Mucoromycetes</taxon>
        <taxon>Mucorales</taxon>
        <taxon>Mucorineae</taxon>
        <taxon>Rhizopodaceae</taxon>
        <taxon>Rhizopus</taxon>
    </lineage>
</organism>
<evidence type="ECO:0000256" key="1">
    <source>
        <dbReference type="ARBA" id="ARBA00004141"/>
    </source>
</evidence>
<dbReference type="InterPro" id="IPR013057">
    <property type="entry name" value="AA_transpt_TM"/>
</dbReference>
<feature type="transmembrane region" description="Helical" evidence="8">
    <location>
        <begin position="218"/>
        <end position="237"/>
    </location>
</feature>
<feature type="transmembrane region" description="Helical" evidence="8">
    <location>
        <begin position="426"/>
        <end position="446"/>
    </location>
</feature>
<dbReference type="VEuPathDB" id="FungiDB:BCV72DRAFT_17182"/>
<dbReference type="AlphaFoldDB" id="A0A1X0QXE8"/>
<feature type="transmembrane region" description="Helical" evidence="8">
    <location>
        <begin position="397"/>
        <end position="419"/>
    </location>
</feature>
<feature type="transmembrane region" description="Helical" evidence="8">
    <location>
        <begin position="288"/>
        <end position="307"/>
    </location>
</feature>
<gene>
    <name evidence="10" type="ORF">BCV72DRAFT_17182</name>
</gene>
<evidence type="ECO:0000256" key="8">
    <source>
        <dbReference type="SAM" id="Phobius"/>
    </source>
</evidence>
<keyword evidence="5" id="KW-0029">Amino-acid transport</keyword>
<feature type="transmembrane region" description="Helical" evidence="8">
    <location>
        <begin position="371"/>
        <end position="391"/>
    </location>
</feature>
<feature type="transmembrane region" description="Helical" evidence="8">
    <location>
        <begin position="72"/>
        <end position="94"/>
    </location>
</feature>
<evidence type="ECO:0000256" key="4">
    <source>
        <dbReference type="ARBA" id="ARBA00022692"/>
    </source>
</evidence>
<evidence type="ECO:0000256" key="3">
    <source>
        <dbReference type="ARBA" id="ARBA00022448"/>
    </source>
</evidence>
<feature type="domain" description="Amino acid transporter transmembrane" evidence="9">
    <location>
        <begin position="70"/>
        <end position="437"/>
    </location>
</feature>
<evidence type="ECO:0000259" key="9">
    <source>
        <dbReference type="Pfam" id="PF01490"/>
    </source>
</evidence>
<dbReference type="Pfam" id="PF01490">
    <property type="entry name" value="Aa_trans"/>
    <property type="match status" value="1"/>
</dbReference>
<comment type="similarity">
    <text evidence="2">Belongs to the amino acid/polyamine transporter 2 family.</text>
</comment>
<dbReference type="Proteomes" id="UP000242414">
    <property type="component" value="Unassembled WGS sequence"/>
</dbReference>
<sequence length="450" mass="49865">MNKDIRYLDTDGSSSSSSISILYRDTMTVSGDEEDYCYYDVHSSSETSTFVSNDKAQYSSIDIKDDHQSCSFWGASLNLINAMMGTGILGLPLALHLCGIWLGLALSVGVAYMTCMIMHITILCGQRTHTFNLMELCRALTGKAGAIVLNCIIFLHTAGTAASYYIILGEMMPQLLKSMFPRIACYINKRNVVLVFGLCCTLPLSLTRSTACLAKWSAVSLFILLSMTLGVLIRVPAYYDSDNVDFRLTMPTDPFRGLAIMSLCFGCAPNLFGIYVTSKRALWSKTCYLAILIAYIINVAFGVLAYLCFGKLVQDNVLLNFPRDDFIIQWINITLSLFMVLTLPLCIHPCREATMTMFGISTHGATNKQHYLITFGVFAIILYAGCTLDSLGKVYDVLGGFSTIILGFLLPGLAYLTLFRFDESRMLYISSILAVIMSIPIIYFSLKNVF</sequence>
<dbReference type="PANTHER" id="PTHR22950">
    <property type="entry name" value="AMINO ACID TRANSPORTER"/>
    <property type="match status" value="1"/>
</dbReference>
<evidence type="ECO:0000256" key="7">
    <source>
        <dbReference type="ARBA" id="ARBA00023136"/>
    </source>
</evidence>
<keyword evidence="3" id="KW-0813">Transport</keyword>
<comment type="subcellular location">
    <subcellularLocation>
        <location evidence="1">Membrane</location>
        <topology evidence="1">Multi-pass membrane protein</topology>
    </subcellularLocation>
</comment>
<feature type="transmembrane region" description="Helical" evidence="8">
    <location>
        <begin position="187"/>
        <end position="206"/>
    </location>
</feature>
<dbReference type="OrthoDB" id="28208at2759"/>
<dbReference type="EMBL" id="KV921973">
    <property type="protein sequence ID" value="ORE04378.1"/>
    <property type="molecule type" value="Genomic_DNA"/>
</dbReference>